<dbReference type="Proteomes" id="UP000697710">
    <property type="component" value="Unassembled WGS sequence"/>
</dbReference>
<protein>
    <submittedName>
        <fullName evidence="4">GNAT family N-acetyltransferase</fullName>
        <ecNumber evidence="4">2.3.1.-</ecNumber>
    </submittedName>
</protein>
<evidence type="ECO:0000313" key="4">
    <source>
        <dbReference type="EMBL" id="MCA9726137.1"/>
    </source>
</evidence>
<dbReference type="InterPro" id="IPR050832">
    <property type="entry name" value="Bact_Acetyltransf"/>
</dbReference>
<comment type="caution">
    <text evidence="4">The sequence shown here is derived from an EMBL/GenBank/DDBJ whole genome shotgun (WGS) entry which is preliminary data.</text>
</comment>
<keyword evidence="2 4" id="KW-0012">Acyltransferase</keyword>
<evidence type="ECO:0000259" key="3">
    <source>
        <dbReference type="PROSITE" id="PS51186"/>
    </source>
</evidence>
<dbReference type="Gene3D" id="3.40.630.30">
    <property type="match status" value="1"/>
</dbReference>
<keyword evidence="1 4" id="KW-0808">Transferase</keyword>
<proteinExistence type="predicted"/>
<evidence type="ECO:0000256" key="2">
    <source>
        <dbReference type="ARBA" id="ARBA00023315"/>
    </source>
</evidence>
<gene>
    <name evidence="4" type="ORF">KC729_00535</name>
</gene>
<sequence>MFRSHPYRGGEDLSRLKAMVTAIWKEEGALAPFSVCDFDWKLYQHPNIDPSNRIRIWEIDTQPVGFAWYTPPGDVEIVIVPEHREMSLFQPMLEWVTERHLQESSEADQLGIWALESDVSLPFLLQRLGYFASDRSFLHLLCEMESAPKPPVLPEGYRIRHLRGLEELEPRAQVHRDAFAPARLTLESYRSLMQSSGYRKELDIVVEAPGGEFAAFALGWFDPDQRLGEIEPVGTHPQHRGSGLARAATTELLRRLHALGAQQVLLYTHSDRLVDRLYREAGFRAVNRSQRFVKS</sequence>
<feature type="domain" description="N-acetyltransferase" evidence="3">
    <location>
        <begin position="1"/>
        <end position="149"/>
    </location>
</feature>
<evidence type="ECO:0000256" key="1">
    <source>
        <dbReference type="ARBA" id="ARBA00022679"/>
    </source>
</evidence>
<dbReference type="EMBL" id="JAGQHR010000005">
    <property type="protein sequence ID" value="MCA9726137.1"/>
    <property type="molecule type" value="Genomic_DNA"/>
</dbReference>
<feature type="domain" description="N-acetyltransferase" evidence="3">
    <location>
        <begin position="157"/>
        <end position="295"/>
    </location>
</feature>
<name>A0A956LW97_UNCEI</name>
<dbReference type="InterPro" id="IPR016181">
    <property type="entry name" value="Acyl_CoA_acyltransferase"/>
</dbReference>
<organism evidence="4 5">
    <name type="scientific">Eiseniibacteriota bacterium</name>
    <dbReference type="NCBI Taxonomy" id="2212470"/>
    <lineage>
        <taxon>Bacteria</taxon>
        <taxon>Candidatus Eiseniibacteriota</taxon>
    </lineage>
</organism>
<dbReference type="SUPFAM" id="SSF55729">
    <property type="entry name" value="Acyl-CoA N-acyltransferases (Nat)"/>
    <property type="match status" value="1"/>
</dbReference>
<dbReference type="AlphaFoldDB" id="A0A956LW97"/>
<evidence type="ECO:0000313" key="5">
    <source>
        <dbReference type="Proteomes" id="UP000697710"/>
    </source>
</evidence>
<dbReference type="CDD" id="cd04301">
    <property type="entry name" value="NAT_SF"/>
    <property type="match status" value="1"/>
</dbReference>
<dbReference type="PROSITE" id="PS51186">
    <property type="entry name" value="GNAT"/>
    <property type="match status" value="2"/>
</dbReference>
<dbReference type="PANTHER" id="PTHR43877">
    <property type="entry name" value="AMINOALKYLPHOSPHONATE N-ACETYLTRANSFERASE-RELATED-RELATED"/>
    <property type="match status" value="1"/>
</dbReference>
<reference evidence="4" key="2">
    <citation type="journal article" date="2021" name="Microbiome">
        <title>Successional dynamics and alternative stable states in a saline activated sludge microbial community over 9 years.</title>
        <authorList>
            <person name="Wang Y."/>
            <person name="Ye J."/>
            <person name="Ju F."/>
            <person name="Liu L."/>
            <person name="Boyd J.A."/>
            <person name="Deng Y."/>
            <person name="Parks D.H."/>
            <person name="Jiang X."/>
            <person name="Yin X."/>
            <person name="Woodcroft B.J."/>
            <person name="Tyson G.W."/>
            <person name="Hugenholtz P."/>
            <person name="Polz M.F."/>
            <person name="Zhang T."/>
        </authorList>
    </citation>
    <scope>NUCLEOTIDE SEQUENCE</scope>
    <source>
        <strain evidence="4">HKST-UBA01</strain>
    </source>
</reference>
<dbReference type="InterPro" id="IPR000182">
    <property type="entry name" value="GNAT_dom"/>
</dbReference>
<reference evidence="4" key="1">
    <citation type="submission" date="2020-04" db="EMBL/GenBank/DDBJ databases">
        <authorList>
            <person name="Zhang T."/>
        </authorList>
    </citation>
    <scope>NUCLEOTIDE SEQUENCE</scope>
    <source>
        <strain evidence="4">HKST-UBA01</strain>
    </source>
</reference>
<accession>A0A956LW97</accession>
<dbReference type="GO" id="GO:0016747">
    <property type="term" value="F:acyltransferase activity, transferring groups other than amino-acyl groups"/>
    <property type="evidence" value="ECO:0007669"/>
    <property type="project" value="InterPro"/>
</dbReference>
<dbReference type="EC" id="2.3.1.-" evidence="4"/>
<dbReference type="Pfam" id="PF00583">
    <property type="entry name" value="Acetyltransf_1"/>
    <property type="match status" value="1"/>
</dbReference>